<dbReference type="SUPFAM" id="SSF52540">
    <property type="entry name" value="P-loop containing nucleoside triphosphate hydrolases"/>
    <property type="match status" value="1"/>
</dbReference>
<dbReference type="Pfam" id="PF18738">
    <property type="entry name" value="HEPN_DZIP3"/>
    <property type="match status" value="1"/>
</dbReference>
<feature type="domain" description="Novel STAND NTPase 3" evidence="3">
    <location>
        <begin position="222"/>
        <end position="374"/>
    </location>
</feature>
<proteinExistence type="predicted"/>
<gene>
    <name evidence="4" type="ORF">MCOR_47336</name>
</gene>
<name>A0A6J8E683_MYTCO</name>
<dbReference type="InterPro" id="IPR049050">
    <property type="entry name" value="nSTAND3"/>
</dbReference>
<dbReference type="OrthoDB" id="10402078at2759"/>
<protein>
    <submittedName>
        <fullName evidence="4">Uncharacterized protein</fullName>
    </submittedName>
</protein>
<keyword evidence="1" id="KW-0175">Coiled coil</keyword>
<dbReference type="Proteomes" id="UP000507470">
    <property type="component" value="Unassembled WGS sequence"/>
</dbReference>
<reference evidence="4 5" key="1">
    <citation type="submission" date="2020-06" db="EMBL/GenBank/DDBJ databases">
        <authorList>
            <person name="Li R."/>
            <person name="Bekaert M."/>
        </authorList>
    </citation>
    <scope>NUCLEOTIDE SEQUENCE [LARGE SCALE GENOMIC DNA]</scope>
    <source>
        <strain evidence="5">wild</strain>
    </source>
</reference>
<evidence type="ECO:0000259" key="3">
    <source>
        <dbReference type="Pfam" id="PF20720"/>
    </source>
</evidence>
<evidence type="ECO:0000256" key="1">
    <source>
        <dbReference type="SAM" id="Coils"/>
    </source>
</evidence>
<dbReference type="InterPro" id="IPR041249">
    <property type="entry name" value="HEPN_DZIP3"/>
</dbReference>
<accession>A0A6J8E683</accession>
<evidence type="ECO:0000313" key="4">
    <source>
        <dbReference type="EMBL" id="CAC5414561.1"/>
    </source>
</evidence>
<dbReference type="Pfam" id="PF20720">
    <property type="entry name" value="nSTAND3"/>
    <property type="match status" value="1"/>
</dbReference>
<evidence type="ECO:0000313" key="5">
    <source>
        <dbReference type="Proteomes" id="UP000507470"/>
    </source>
</evidence>
<keyword evidence="5" id="KW-1185">Reference proteome</keyword>
<dbReference type="EMBL" id="CACVKT020008350">
    <property type="protein sequence ID" value="CAC5414561.1"/>
    <property type="molecule type" value="Genomic_DNA"/>
</dbReference>
<sequence length="392" mass="45931">MATVGRSKNNKTTINARRVTYAAEHLMAEILNELLRIKEPYHMIAGHIRKTSLWNQLEQRQRNRILKVATKENYEHFDIQLSYKVLKILNTIPPPTNGWGRYPDITETSVGDDIERIRKYRNKFAHKGKCKITDSKLTEWFSKFQSVAKRMEDYLDKRNGEFTEKFSTFETGSNDDNRDTLMNTIKLAKEEIDQKRLENDNSNINGTSIVQIKDWKKIDEKFVSTDLCENVIKKMEEHNVLTVYGKSGIGKSATIHHVALVLLDQSQYEIFPCRSPKDIEKNFKKNARQVFVFDDVCGRYSAIQDEINSWLAYESFLMRIAKERNVKVIVSCRLQVFKEEQFQRICFLKECAIEFTDNLITPDQRRSIFKKYLNSDLKPAIENVINKCDSFH</sequence>
<evidence type="ECO:0000259" key="2">
    <source>
        <dbReference type="Pfam" id="PF18738"/>
    </source>
</evidence>
<organism evidence="4 5">
    <name type="scientific">Mytilus coruscus</name>
    <name type="common">Sea mussel</name>
    <dbReference type="NCBI Taxonomy" id="42192"/>
    <lineage>
        <taxon>Eukaryota</taxon>
        <taxon>Metazoa</taxon>
        <taxon>Spiralia</taxon>
        <taxon>Lophotrochozoa</taxon>
        <taxon>Mollusca</taxon>
        <taxon>Bivalvia</taxon>
        <taxon>Autobranchia</taxon>
        <taxon>Pteriomorphia</taxon>
        <taxon>Mytilida</taxon>
        <taxon>Mytiloidea</taxon>
        <taxon>Mytilidae</taxon>
        <taxon>Mytilinae</taxon>
        <taxon>Mytilus</taxon>
    </lineage>
</organism>
<feature type="domain" description="DZIP3-like HEPN" evidence="2">
    <location>
        <begin position="55"/>
        <end position="148"/>
    </location>
</feature>
<feature type="coiled-coil region" evidence="1">
    <location>
        <begin position="178"/>
        <end position="205"/>
    </location>
</feature>
<dbReference type="AlphaFoldDB" id="A0A6J8E683"/>
<dbReference type="InterPro" id="IPR027417">
    <property type="entry name" value="P-loop_NTPase"/>
</dbReference>